<dbReference type="AlphaFoldDB" id="A0A0M1MZL2"/>
<comment type="caution">
    <text evidence="2">The sequence shown here is derived from an EMBL/GenBank/DDBJ whole genome shotgun (WGS) entry which is preliminary data.</text>
</comment>
<proteinExistence type="predicted"/>
<keyword evidence="1" id="KW-0472">Membrane</keyword>
<keyword evidence="1" id="KW-0812">Transmembrane</keyword>
<dbReference type="STRING" id="479893.CPX_001797"/>
<feature type="transmembrane region" description="Helical" evidence="1">
    <location>
        <begin position="52"/>
        <end position="69"/>
    </location>
</feature>
<sequence length="76" mass="9006">MNEQEIVNLLKKEKKEKEKHDKQILSALNIYEQLNVHEQPYKKNKRKVKSQLKSIQMLILMGVLTLFTLKSPKKSN</sequence>
<reference evidence="3" key="1">
    <citation type="submission" date="2015-05" db="EMBL/GenBank/DDBJ databases">
        <title>Draft genome sequence of 'Candidatus Phytoplasma Pruni' strain CX, a plant pathogenic bacterium.</title>
        <authorList>
            <person name="Lee I.-M."/>
            <person name="Bottner-Parker K.D."/>
            <person name="Shao J."/>
            <person name="Gundersen-Rindal D.E."/>
            <person name="Zhao Y."/>
            <person name="Davis R.E."/>
        </authorList>
    </citation>
    <scope>NUCLEOTIDE SEQUENCE [LARGE SCALE GENOMIC DNA]</scope>
    <source>
        <strain evidence="3">CX</strain>
    </source>
</reference>
<evidence type="ECO:0000313" key="3">
    <source>
        <dbReference type="Proteomes" id="UP000037386"/>
    </source>
</evidence>
<organism evidence="2 3">
    <name type="scientific">Candidatus Phytoplasma pruni</name>
    <dbReference type="NCBI Taxonomy" id="479893"/>
    <lineage>
        <taxon>Bacteria</taxon>
        <taxon>Bacillati</taxon>
        <taxon>Mycoplasmatota</taxon>
        <taxon>Mollicutes</taxon>
        <taxon>Acholeplasmatales</taxon>
        <taxon>Acholeplasmataceae</taxon>
        <taxon>Candidatus Phytoplasma</taxon>
        <taxon>16SrIII (X-disease group)</taxon>
    </lineage>
</organism>
<accession>A0A0M1MZL2</accession>
<dbReference type="PATRIC" id="fig|479893.3.peg.622"/>
<protein>
    <submittedName>
        <fullName evidence="2">Uncharacterized protein</fullName>
    </submittedName>
</protein>
<name>A0A0M1MZL2_9MOLU</name>
<evidence type="ECO:0000256" key="1">
    <source>
        <dbReference type="SAM" id="Phobius"/>
    </source>
</evidence>
<gene>
    <name evidence="2" type="ORF">CPX_001797</name>
</gene>
<dbReference type="Proteomes" id="UP000037386">
    <property type="component" value="Unassembled WGS sequence"/>
</dbReference>
<keyword evidence="1" id="KW-1133">Transmembrane helix</keyword>
<evidence type="ECO:0000313" key="2">
    <source>
        <dbReference type="EMBL" id="KOR75235.1"/>
    </source>
</evidence>
<dbReference type="RefSeq" id="WP_053521617.1">
    <property type="nucleotide sequence ID" value="NZ_LHCF01000031.1"/>
</dbReference>
<dbReference type="EMBL" id="LHCF01000031">
    <property type="protein sequence ID" value="KOR75235.1"/>
    <property type="molecule type" value="Genomic_DNA"/>
</dbReference>